<dbReference type="AlphaFoldDB" id="A0A371JPH1"/>
<accession>A0A371JPH1</accession>
<name>A0A371JPH1_9FLAO</name>
<dbReference type="CDD" id="cd08901">
    <property type="entry name" value="SRPBCC_CalC_Aha1-like_8"/>
    <property type="match status" value="1"/>
</dbReference>
<evidence type="ECO:0000313" key="3">
    <source>
        <dbReference type="EMBL" id="RDY59381.1"/>
    </source>
</evidence>
<evidence type="ECO:0000313" key="4">
    <source>
        <dbReference type="Proteomes" id="UP000261828"/>
    </source>
</evidence>
<evidence type="ECO:0000259" key="2">
    <source>
        <dbReference type="Pfam" id="PF08327"/>
    </source>
</evidence>
<dbReference type="Pfam" id="PF08327">
    <property type="entry name" value="AHSA1"/>
    <property type="match status" value="1"/>
</dbReference>
<reference evidence="3 4" key="1">
    <citation type="submission" date="2018-08" db="EMBL/GenBank/DDBJ databases">
        <title>Muricauda nanhaiensis sp. nov., isolated from seawater of the South China Sea.</title>
        <authorList>
            <person name="Dang Y."/>
        </authorList>
    </citation>
    <scope>NUCLEOTIDE SEQUENCE [LARGE SCALE GENOMIC DNA]</scope>
    <source>
        <strain evidence="3 4">SM1704</strain>
    </source>
</reference>
<keyword evidence="4" id="KW-1185">Reference proteome</keyword>
<sequence length="155" mass="17772">MENPVVETQMLIRKPIETVFQAFIDPKITTNFWFTKSSGKLEKGKMVTWEWEMYGVSAEVFVKNIVKNKKISTEWGDPTTTVDYEFTALADDTTYVVIRNYGFTEEGDELIQAIRDNTGGFTTVLDGLKAYLEHNIKLNLVLDKFPNKYNSIPQA</sequence>
<evidence type="ECO:0000256" key="1">
    <source>
        <dbReference type="ARBA" id="ARBA00006817"/>
    </source>
</evidence>
<dbReference type="Proteomes" id="UP000261828">
    <property type="component" value="Unassembled WGS sequence"/>
</dbReference>
<protein>
    <submittedName>
        <fullName evidence="3">Polyketide cyclase</fullName>
    </submittedName>
</protein>
<dbReference type="Gene3D" id="3.30.530.20">
    <property type="match status" value="1"/>
</dbReference>
<dbReference type="SUPFAM" id="SSF55961">
    <property type="entry name" value="Bet v1-like"/>
    <property type="match status" value="1"/>
</dbReference>
<comment type="similarity">
    <text evidence="1">Belongs to the AHA1 family.</text>
</comment>
<organism evidence="3 4">
    <name type="scientific">Flagellimonas nanhaiensis</name>
    <dbReference type="NCBI Taxonomy" id="2292706"/>
    <lineage>
        <taxon>Bacteria</taxon>
        <taxon>Pseudomonadati</taxon>
        <taxon>Bacteroidota</taxon>
        <taxon>Flavobacteriia</taxon>
        <taxon>Flavobacteriales</taxon>
        <taxon>Flavobacteriaceae</taxon>
        <taxon>Flagellimonas</taxon>
    </lineage>
</organism>
<dbReference type="InterPro" id="IPR013538">
    <property type="entry name" value="ASHA1/2-like_C"/>
</dbReference>
<proteinExistence type="inferred from homology"/>
<feature type="domain" description="Activator of Hsp90 ATPase homologue 1/2-like C-terminal" evidence="2">
    <location>
        <begin position="15"/>
        <end position="133"/>
    </location>
</feature>
<comment type="caution">
    <text evidence="3">The sequence shown here is derived from an EMBL/GenBank/DDBJ whole genome shotgun (WGS) entry which is preliminary data.</text>
</comment>
<gene>
    <name evidence="3" type="ORF">DX873_08315</name>
</gene>
<dbReference type="OrthoDB" id="2364866at2"/>
<dbReference type="RefSeq" id="WP_116183996.1">
    <property type="nucleotide sequence ID" value="NZ_QTJX01000002.1"/>
</dbReference>
<dbReference type="EMBL" id="QTJX01000002">
    <property type="protein sequence ID" value="RDY59381.1"/>
    <property type="molecule type" value="Genomic_DNA"/>
</dbReference>
<dbReference type="InterPro" id="IPR023393">
    <property type="entry name" value="START-like_dom_sf"/>
</dbReference>